<keyword evidence="2" id="KW-0732">Signal</keyword>
<feature type="region of interest" description="Disordered" evidence="1">
    <location>
        <begin position="25"/>
        <end position="50"/>
    </location>
</feature>
<organism evidence="3 4">
    <name type="scientific">Mucilaginibacter terrenus</name>
    <dbReference type="NCBI Taxonomy" id="2482727"/>
    <lineage>
        <taxon>Bacteria</taxon>
        <taxon>Pseudomonadati</taxon>
        <taxon>Bacteroidota</taxon>
        <taxon>Sphingobacteriia</taxon>
        <taxon>Sphingobacteriales</taxon>
        <taxon>Sphingobacteriaceae</taxon>
        <taxon>Mucilaginibacter</taxon>
    </lineage>
</organism>
<dbReference type="OrthoDB" id="1097785at2"/>
<keyword evidence="4" id="KW-1185">Reference proteome</keyword>
<evidence type="ECO:0000256" key="1">
    <source>
        <dbReference type="SAM" id="MobiDB-lite"/>
    </source>
</evidence>
<dbReference type="EMBL" id="QWDE01000001">
    <property type="protein sequence ID" value="RFZ85400.1"/>
    <property type="molecule type" value="Genomic_DNA"/>
</dbReference>
<evidence type="ECO:0000313" key="4">
    <source>
        <dbReference type="Proteomes" id="UP000260823"/>
    </source>
</evidence>
<feature type="compositionally biased region" description="Low complexity" evidence="1">
    <location>
        <begin position="32"/>
        <end position="50"/>
    </location>
</feature>
<evidence type="ECO:0000256" key="2">
    <source>
        <dbReference type="SAM" id="SignalP"/>
    </source>
</evidence>
<name>A0A3E2NX14_9SPHI</name>
<protein>
    <recommendedName>
        <fullName evidence="5">BON domain-containing protein</fullName>
    </recommendedName>
</protein>
<dbReference type="Proteomes" id="UP000260823">
    <property type="component" value="Unassembled WGS sequence"/>
</dbReference>
<evidence type="ECO:0000313" key="3">
    <source>
        <dbReference type="EMBL" id="RFZ85400.1"/>
    </source>
</evidence>
<dbReference type="RefSeq" id="WP_117382300.1">
    <property type="nucleotide sequence ID" value="NZ_QWDE01000001.1"/>
</dbReference>
<sequence>MKKNFVKAAFMAALMLAATQLPACKGKDKTNNADTATNTTAAPADTTPTAPVVVAEDSKLKTDVTDATKDFPGVTASVDSGVVTLTGNITRDKLQRLMMNLNALHPKKINNNLTISK</sequence>
<accession>A0A3E2NX14</accession>
<feature type="signal peptide" evidence="2">
    <location>
        <begin position="1"/>
        <end position="23"/>
    </location>
</feature>
<reference evidence="3 4" key="1">
    <citation type="submission" date="2018-08" db="EMBL/GenBank/DDBJ databases">
        <title>Mucilaginibacter terrae sp. nov., isolated from manganese diggings.</title>
        <authorList>
            <person name="Huang Y."/>
            <person name="Zhou Z."/>
        </authorList>
    </citation>
    <scope>NUCLEOTIDE SEQUENCE [LARGE SCALE GENOMIC DNA]</scope>
    <source>
        <strain evidence="3 4">ZH6</strain>
    </source>
</reference>
<feature type="chain" id="PRO_5017669396" description="BON domain-containing protein" evidence="2">
    <location>
        <begin position="24"/>
        <end position="117"/>
    </location>
</feature>
<proteinExistence type="predicted"/>
<evidence type="ECO:0008006" key="5">
    <source>
        <dbReference type="Google" id="ProtNLM"/>
    </source>
</evidence>
<dbReference type="AlphaFoldDB" id="A0A3E2NX14"/>
<comment type="caution">
    <text evidence="3">The sequence shown here is derived from an EMBL/GenBank/DDBJ whole genome shotgun (WGS) entry which is preliminary data.</text>
</comment>
<gene>
    <name evidence="3" type="ORF">DYU05_07325</name>
</gene>